<dbReference type="CDD" id="cd00293">
    <property type="entry name" value="USP-like"/>
    <property type="match status" value="1"/>
</dbReference>
<comment type="caution">
    <text evidence="3">The sequence shown here is derived from an EMBL/GenBank/DDBJ whole genome shotgun (WGS) entry which is preliminary data.</text>
</comment>
<evidence type="ECO:0000259" key="2">
    <source>
        <dbReference type="Pfam" id="PF00582"/>
    </source>
</evidence>
<dbReference type="Proteomes" id="UP000094769">
    <property type="component" value="Unassembled WGS sequence"/>
</dbReference>
<dbReference type="PANTHER" id="PTHR46268:SF6">
    <property type="entry name" value="UNIVERSAL STRESS PROTEIN UP12"/>
    <property type="match status" value="1"/>
</dbReference>
<dbReference type="InterPro" id="IPR014729">
    <property type="entry name" value="Rossmann-like_a/b/a_fold"/>
</dbReference>
<dbReference type="InterPro" id="IPR006015">
    <property type="entry name" value="Universal_stress_UspA"/>
</dbReference>
<dbReference type="InterPro" id="IPR006016">
    <property type="entry name" value="UspA"/>
</dbReference>
<dbReference type="Pfam" id="PF00582">
    <property type="entry name" value="Usp"/>
    <property type="match status" value="1"/>
</dbReference>
<evidence type="ECO:0000313" key="4">
    <source>
        <dbReference type="Proteomes" id="UP000094769"/>
    </source>
</evidence>
<gene>
    <name evidence="3" type="ORF">CODIS_23830</name>
</gene>
<keyword evidence="4" id="KW-1185">Reference proteome</keyword>
<name>A0A7Z0VKQ8_9GAMM</name>
<accession>A0A7Z0VKQ8</accession>
<sequence length="161" mass="18059">MAVKTAKQPILVPVDFSVASEAALLKAFELAECLKVRVVVLHVVHDPGDMPGYYTTMLKKKKLARMQDAARAMLEEFIQEFRKKYNTKQRLKRTERMLVIGLPVTRIMQVAEKIDASIVVMGSKGERGLKHLMLGSVAERVVQLCPLPVLVVKAELQEETS</sequence>
<dbReference type="PRINTS" id="PR01438">
    <property type="entry name" value="UNVRSLSTRESS"/>
</dbReference>
<evidence type="ECO:0000313" key="3">
    <source>
        <dbReference type="EMBL" id="ODJ87408.1"/>
    </source>
</evidence>
<reference evidence="3 4" key="1">
    <citation type="submission" date="2016-06" db="EMBL/GenBank/DDBJ databases">
        <title>Genome sequence of endosymbiont of Candidatus Endolucinida thiodiazotropha.</title>
        <authorList>
            <person name="Poehlein A."/>
            <person name="Koenig S."/>
            <person name="Heiden S.E."/>
            <person name="Thuermer A."/>
            <person name="Voget S."/>
            <person name="Daniel R."/>
            <person name="Markert S."/>
            <person name="Gros O."/>
            <person name="Schweder T."/>
        </authorList>
    </citation>
    <scope>NUCLEOTIDE SEQUENCE [LARGE SCALE GENOMIC DNA]</scope>
    <source>
        <strain evidence="3 4">COS</strain>
    </source>
</reference>
<dbReference type="OrthoDB" id="5567285at2"/>
<organism evidence="3 4">
    <name type="scientific">Candidatus Thiodiazotropha endolucinida</name>
    <dbReference type="NCBI Taxonomy" id="1655433"/>
    <lineage>
        <taxon>Bacteria</taxon>
        <taxon>Pseudomonadati</taxon>
        <taxon>Pseudomonadota</taxon>
        <taxon>Gammaproteobacteria</taxon>
        <taxon>Chromatiales</taxon>
        <taxon>Sedimenticolaceae</taxon>
        <taxon>Candidatus Thiodiazotropha</taxon>
    </lineage>
</organism>
<dbReference type="SUPFAM" id="SSF52402">
    <property type="entry name" value="Adenine nucleotide alpha hydrolases-like"/>
    <property type="match status" value="1"/>
</dbReference>
<dbReference type="Gene3D" id="3.40.50.620">
    <property type="entry name" value="HUPs"/>
    <property type="match status" value="1"/>
</dbReference>
<dbReference type="AlphaFoldDB" id="A0A7Z0VKQ8"/>
<evidence type="ECO:0000256" key="1">
    <source>
        <dbReference type="ARBA" id="ARBA00008791"/>
    </source>
</evidence>
<feature type="domain" description="UspA" evidence="2">
    <location>
        <begin position="8"/>
        <end position="153"/>
    </location>
</feature>
<comment type="similarity">
    <text evidence="1">Belongs to the universal stress protein A family.</text>
</comment>
<dbReference type="RefSeq" id="WP_069124958.1">
    <property type="nucleotide sequence ID" value="NZ_MARB01000012.1"/>
</dbReference>
<protein>
    <submittedName>
        <fullName evidence="3">Universal stress protein</fullName>
    </submittedName>
</protein>
<dbReference type="EMBL" id="MARB01000012">
    <property type="protein sequence ID" value="ODJ87408.1"/>
    <property type="molecule type" value="Genomic_DNA"/>
</dbReference>
<proteinExistence type="inferred from homology"/>
<dbReference type="PANTHER" id="PTHR46268">
    <property type="entry name" value="STRESS RESPONSE PROTEIN NHAX"/>
    <property type="match status" value="1"/>
</dbReference>